<keyword evidence="8" id="KW-1185">Reference proteome</keyword>
<dbReference type="InterPro" id="IPR023296">
    <property type="entry name" value="Glyco_hydro_beta-prop_sf"/>
</dbReference>
<organism evidence="7 8">
    <name type="scientific">Cerrena zonata</name>
    <dbReference type="NCBI Taxonomy" id="2478898"/>
    <lineage>
        <taxon>Eukaryota</taxon>
        <taxon>Fungi</taxon>
        <taxon>Dikarya</taxon>
        <taxon>Basidiomycota</taxon>
        <taxon>Agaricomycotina</taxon>
        <taxon>Agaricomycetes</taxon>
        <taxon>Polyporales</taxon>
        <taxon>Cerrenaceae</taxon>
        <taxon>Cerrena</taxon>
    </lineage>
</organism>
<dbReference type="SMART" id="SM00640">
    <property type="entry name" value="Glyco_32"/>
    <property type="match status" value="1"/>
</dbReference>
<keyword evidence="2 4" id="KW-0378">Hydrolase</keyword>
<evidence type="ECO:0008006" key="9">
    <source>
        <dbReference type="Google" id="ProtNLM"/>
    </source>
</evidence>
<accession>A0AAW0FPU0</accession>
<proteinExistence type="inferred from homology"/>
<feature type="domain" description="Glycosyl hydrolase family 32 N-terminal" evidence="5">
    <location>
        <begin position="76"/>
        <end position="431"/>
    </location>
</feature>
<dbReference type="InterPro" id="IPR001362">
    <property type="entry name" value="Glyco_hydro_32"/>
</dbReference>
<dbReference type="GO" id="GO:0004575">
    <property type="term" value="F:sucrose alpha-glucosidase activity"/>
    <property type="evidence" value="ECO:0007669"/>
    <property type="project" value="TreeGrafter"/>
</dbReference>
<dbReference type="Pfam" id="PF00251">
    <property type="entry name" value="Glyco_hydro_32N"/>
    <property type="match status" value="1"/>
</dbReference>
<evidence type="ECO:0000256" key="4">
    <source>
        <dbReference type="RuleBase" id="RU362110"/>
    </source>
</evidence>
<evidence type="ECO:0000313" key="7">
    <source>
        <dbReference type="EMBL" id="KAK7683295.1"/>
    </source>
</evidence>
<dbReference type="Pfam" id="PF08244">
    <property type="entry name" value="Glyco_hydro_32C"/>
    <property type="match status" value="1"/>
</dbReference>
<dbReference type="GO" id="GO:0005987">
    <property type="term" value="P:sucrose catabolic process"/>
    <property type="evidence" value="ECO:0007669"/>
    <property type="project" value="TreeGrafter"/>
</dbReference>
<dbReference type="InterPro" id="IPR013320">
    <property type="entry name" value="ConA-like_dom_sf"/>
</dbReference>
<evidence type="ECO:0000313" key="8">
    <source>
        <dbReference type="Proteomes" id="UP001385951"/>
    </source>
</evidence>
<reference evidence="7 8" key="1">
    <citation type="submission" date="2022-09" db="EMBL/GenBank/DDBJ databases">
        <authorList>
            <person name="Palmer J.M."/>
        </authorList>
    </citation>
    <scope>NUCLEOTIDE SEQUENCE [LARGE SCALE GENOMIC DNA]</scope>
    <source>
        <strain evidence="7 8">DSM 7382</strain>
    </source>
</reference>
<dbReference type="PANTHER" id="PTHR42800:SF3">
    <property type="entry name" value="GLYCOSYL HYDROLASE FAMILY 32 N-TERMINAL DOMAIN-CONTAINING PROTEIN"/>
    <property type="match status" value="1"/>
</dbReference>
<dbReference type="SUPFAM" id="SSF49899">
    <property type="entry name" value="Concanavalin A-like lectins/glucanases"/>
    <property type="match status" value="1"/>
</dbReference>
<evidence type="ECO:0000256" key="1">
    <source>
        <dbReference type="ARBA" id="ARBA00009902"/>
    </source>
</evidence>
<evidence type="ECO:0000259" key="6">
    <source>
        <dbReference type="Pfam" id="PF08244"/>
    </source>
</evidence>
<comment type="caution">
    <text evidence="7">The sequence shown here is derived from an EMBL/GenBank/DDBJ whole genome shotgun (WGS) entry which is preliminary data.</text>
</comment>
<protein>
    <recommendedName>
        <fullName evidence="9">Glycoside hydrolase family 32 protein</fullName>
    </recommendedName>
</protein>
<name>A0AAW0FPU0_9APHY</name>
<feature type="domain" description="Glycosyl hydrolase family 32 C-terminal" evidence="6">
    <location>
        <begin position="490"/>
        <end position="638"/>
    </location>
</feature>
<dbReference type="EMBL" id="JASBNA010000031">
    <property type="protein sequence ID" value="KAK7683295.1"/>
    <property type="molecule type" value="Genomic_DNA"/>
</dbReference>
<dbReference type="CDD" id="cd18621">
    <property type="entry name" value="GH32_XdINV-like"/>
    <property type="match status" value="1"/>
</dbReference>
<dbReference type="SUPFAM" id="SSF75005">
    <property type="entry name" value="Arabinanase/levansucrase/invertase"/>
    <property type="match status" value="1"/>
</dbReference>
<dbReference type="Gene3D" id="2.60.120.560">
    <property type="entry name" value="Exo-inulinase, domain 1"/>
    <property type="match status" value="1"/>
</dbReference>
<dbReference type="AlphaFoldDB" id="A0AAW0FPU0"/>
<dbReference type="Gene3D" id="2.115.10.20">
    <property type="entry name" value="Glycosyl hydrolase domain, family 43"/>
    <property type="match status" value="1"/>
</dbReference>
<evidence type="ECO:0000259" key="5">
    <source>
        <dbReference type="Pfam" id="PF00251"/>
    </source>
</evidence>
<sequence length="673" mass="73779">MRVYPALLPPSFSPNTEEERFDITRVSIMKLLPQGLASLVAIACTSSVLAAHLDPTSDLNALGNNTLFNRWRPQFHFIAPAGWMNDPCGAMYNPTTETYHLMYQWHPNHIGWGNISWGHATSKDLVTWTDIHGWQNGDSQSLVTGPDGSPDHLGVFSGTAQPVGLHGQQDGNLTLFYTAVKHLPTNWRIPYTEGTETQSMATSSDGGLTWQKYPGNPVLGSPPEGWDVTGWRDPFFLPWPEMDTLLGQKEPHYYAILGSGQKNVGPRLPFYSAPASNLTNWTFLGALFDVPTNYSFGGDVTKTASYGFNFEVAGFFPLVEKQEDGGDGKTVHHFINAGSEGGDVPIHPNGHWALWAEGSVSKRQNGSVQFDIISSGAADWGNLYAVTSFLDTKNSRRVNWGWSEEDLGGYAVKPNGYQGALGLPREPFVHKRQNVVAPKSANIANASAVWKNDSKGTYTVTTLGVRPLPDVIKSLQKGSEPIRIQNMTLSSSKVLTSGRNATAVASDHFHLSASVSNIVGSAGFILRASPNREEQTIISYDVQQQHIHANRSQSTLIRNFITSSYFGSFAPYTIKQNGKAVEESLDFDVFVDGSLVEIFINGRFALTTRVYPSRDDALNIYAYVADGGSAKFENIKIWTGLGGAWPQRPQNSSSPLVWDSPELTNNGAWWDGL</sequence>
<comment type="similarity">
    <text evidence="1 4">Belongs to the glycosyl hydrolase 32 family.</text>
</comment>
<keyword evidence="3 4" id="KW-0326">Glycosidase</keyword>
<dbReference type="PANTHER" id="PTHR42800">
    <property type="entry name" value="EXOINULINASE INUD (AFU_ORTHOLOGUE AFUA_5G00480)"/>
    <property type="match status" value="1"/>
</dbReference>
<evidence type="ECO:0000256" key="3">
    <source>
        <dbReference type="ARBA" id="ARBA00023295"/>
    </source>
</evidence>
<dbReference type="Proteomes" id="UP001385951">
    <property type="component" value="Unassembled WGS sequence"/>
</dbReference>
<dbReference type="InterPro" id="IPR013189">
    <property type="entry name" value="Glyco_hydro_32_C"/>
</dbReference>
<dbReference type="GO" id="GO:0005737">
    <property type="term" value="C:cytoplasm"/>
    <property type="evidence" value="ECO:0007669"/>
    <property type="project" value="TreeGrafter"/>
</dbReference>
<evidence type="ECO:0000256" key="2">
    <source>
        <dbReference type="ARBA" id="ARBA00022801"/>
    </source>
</evidence>
<dbReference type="InterPro" id="IPR013148">
    <property type="entry name" value="Glyco_hydro_32_N"/>
</dbReference>
<gene>
    <name evidence="7" type="ORF">QCA50_013557</name>
</gene>